<proteinExistence type="predicted"/>
<name>A0A1H6SKG7_9FLAO</name>
<dbReference type="OrthoDB" id="1176669at2"/>
<dbReference type="EMBL" id="FNYA01000002">
    <property type="protein sequence ID" value="SEI63972.1"/>
    <property type="molecule type" value="Genomic_DNA"/>
</dbReference>
<accession>A0A1H6SKG7</accession>
<keyword evidence="2" id="KW-1185">Reference proteome</keyword>
<protein>
    <submittedName>
        <fullName evidence="1">Uncharacterized protein</fullName>
    </submittedName>
</protein>
<sequence>MIKTNLKNVFNELKRNDISKEKITVSGELFNVKQLKVLYDLVAKNKEMLNYIEVEIRCFLSRRKALIVLLEEDYWDKISYNFTNLNKYEYLASQRFELTNKEKRDLDTPEKVHPKNPCIYFNKEGMSLKKHQYKKALNGILDTPFYFFEVEKAIETLRATRKKMEDNDC</sequence>
<reference evidence="2" key="1">
    <citation type="submission" date="2016-10" db="EMBL/GenBank/DDBJ databases">
        <authorList>
            <person name="Varghese N."/>
            <person name="Submissions S."/>
        </authorList>
    </citation>
    <scope>NUCLEOTIDE SEQUENCE [LARGE SCALE GENOMIC DNA]</scope>
    <source>
        <strain evidence="2">DSM 17934</strain>
    </source>
</reference>
<organism evidence="1 2">
    <name type="scientific">Flavobacterium terrigena</name>
    <dbReference type="NCBI Taxonomy" id="402734"/>
    <lineage>
        <taxon>Bacteria</taxon>
        <taxon>Pseudomonadati</taxon>
        <taxon>Bacteroidota</taxon>
        <taxon>Flavobacteriia</taxon>
        <taxon>Flavobacteriales</taxon>
        <taxon>Flavobacteriaceae</taxon>
        <taxon>Flavobacterium</taxon>
    </lineage>
</organism>
<dbReference type="RefSeq" id="WP_091309806.1">
    <property type="nucleotide sequence ID" value="NZ_CBCSJU010000002.1"/>
</dbReference>
<evidence type="ECO:0000313" key="2">
    <source>
        <dbReference type="Proteomes" id="UP000199702"/>
    </source>
</evidence>
<dbReference type="AlphaFoldDB" id="A0A1H6SKG7"/>
<evidence type="ECO:0000313" key="1">
    <source>
        <dbReference type="EMBL" id="SEI63972.1"/>
    </source>
</evidence>
<dbReference type="Proteomes" id="UP000199702">
    <property type="component" value="Unassembled WGS sequence"/>
</dbReference>
<gene>
    <name evidence="1" type="ORF">SAMN05660918_1243</name>
</gene>